<gene>
    <name evidence="2" type="ORF">E2C01_067064</name>
</gene>
<accession>A0A5B7HJV4</accession>
<evidence type="ECO:0000313" key="2">
    <source>
        <dbReference type="EMBL" id="MPC72750.1"/>
    </source>
</evidence>
<comment type="caution">
    <text evidence="2">The sequence shown here is derived from an EMBL/GenBank/DDBJ whole genome shotgun (WGS) entry which is preliminary data.</text>
</comment>
<reference evidence="2 3" key="1">
    <citation type="submission" date="2019-05" db="EMBL/GenBank/DDBJ databases">
        <title>Another draft genome of Portunus trituberculatus and its Hox gene families provides insights of decapod evolution.</title>
        <authorList>
            <person name="Jeong J.-H."/>
            <person name="Song I."/>
            <person name="Kim S."/>
            <person name="Choi T."/>
            <person name="Kim D."/>
            <person name="Ryu S."/>
            <person name="Kim W."/>
        </authorList>
    </citation>
    <scope>NUCLEOTIDE SEQUENCE [LARGE SCALE GENOMIC DNA]</scope>
    <source>
        <tissue evidence="2">Muscle</tissue>
    </source>
</reference>
<dbReference type="EMBL" id="VSRR010035340">
    <property type="protein sequence ID" value="MPC72750.1"/>
    <property type="molecule type" value="Genomic_DNA"/>
</dbReference>
<feature type="region of interest" description="Disordered" evidence="1">
    <location>
        <begin position="1"/>
        <end position="22"/>
    </location>
</feature>
<evidence type="ECO:0000313" key="3">
    <source>
        <dbReference type="Proteomes" id="UP000324222"/>
    </source>
</evidence>
<dbReference type="AlphaFoldDB" id="A0A5B7HJV4"/>
<evidence type="ECO:0000256" key="1">
    <source>
        <dbReference type="SAM" id="MobiDB-lite"/>
    </source>
</evidence>
<name>A0A5B7HJV4_PORTR</name>
<sequence length="146" mass="15644">MLRGWRPTTDRRSEDWGTGGAGAGCKGACRCPCHPGNLRRQVVWNESNERTGSLPAAFPEAPRVTVTSICHVCRRAGRGSSGGTSSVLLEGRAYFGVPVSCFEARVPGTSLAGEERTGMNDASIHHRQDSVEQVLGLPQHTWVAAK</sequence>
<organism evidence="2 3">
    <name type="scientific">Portunus trituberculatus</name>
    <name type="common">Swimming crab</name>
    <name type="synonym">Neptunus trituberculatus</name>
    <dbReference type="NCBI Taxonomy" id="210409"/>
    <lineage>
        <taxon>Eukaryota</taxon>
        <taxon>Metazoa</taxon>
        <taxon>Ecdysozoa</taxon>
        <taxon>Arthropoda</taxon>
        <taxon>Crustacea</taxon>
        <taxon>Multicrustacea</taxon>
        <taxon>Malacostraca</taxon>
        <taxon>Eumalacostraca</taxon>
        <taxon>Eucarida</taxon>
        <taxon>Decapoda</taxon>
        <taxon>Pleocyemata</taxon>
        <taxon>Brachyura</taxon>
        <taxon>Eubrachyura</taxon>
        <taxon>Portunoidea</taxon>
        <taxon>Portunidae</taxon>
        <taxon>Portuninae</taxon>
        <taxon>Portunus</taxon>
    </lineage>
</organism>
<proteinExistence type="predicted"/>
<protein>
    <submittedName>
        <fullName evidence="2">Uncharacterized protein</fullName>
    </submittedName>
</protein>
<keyword evidence="3" id="KW-1185">Reference proteome</keyword>
<dbReference type="Proteomes" id="UP000324222">
    <property type="component" value="Unassembled WGS sequence"/>
</dbReference>